<evidence type="ECO:0000256" key="1">
    <source>
        <dbReference type="HAMAP-Rule" id="MF_01270"/>
    </source>
</evidence>
<evidence type="ECO:0000313" key="2">
    <source>
        <dbReference type="EMBL" id="MBF4435082.1"/>
    </source>
</evidence>
<keyword evidence="1 2" id="KW-0418">Kinase</keyword>
<dbReference type="Gene3D" id="3.30.420.40">
    <property type="match status" value="2"/>
</dbReference>
<name>A0AAW4B9U5_VIBAN</name>
<dbReference type="SUPFAM" id="SSF53067">
    <property type="entry name" value="Actin-like ATPase domain"/>
    <property type="match status" value="1"/>
</dbReference>
<comment type="catalytic activity">
    <reaction evidence="1">
        <text>1,6-anhydro-N-acetyl-beta-muramate + ATP + H2O = N-acetyl-D-muramate 6-phosphate + ADP + H(+)</text>
        <dbReference type="Rhea" id="RHEA:24952"/>
        <dbReference type="ChEBI" id="CHEBI:15377"/>
        <dbReference type="ChEBI" id="CHEBI:15378"/>
        <dbReference type="ChEBI" id="CHEBI:30616"/>
        <dbReference type="ChEBI" id="CHEBI:58690"/>
        <dbReference type="ChEBI" id="CHEBI:58722"/>
        <dbReference type="ChEBI" id="CHEBI:456216"/>
        <dbReference type="EC" id="2.7.1.170"/>
    </reaction>
</comment>
<comment type="pathway">
    <text evidence="1">Amino-sugar metabolism; 1,6-anhydro-N-acetylmuramate degradation.</text>
</comment>
<sequence>MNFYYNDFVFELKEKRMKSIERYIGVMSGTSMDGVDTALVEMDGNQIRLLAHADFPMPEDLKQRLLNVCIGQSTNVQEIGELDHLLGHLFADAVIALLAQSGYQACDIRAIGCHGQTVFHQPNGNTPFTMQLGDANIISSKTGIDTVADFRRKDMALGGQGAPLVPAFHDTIFKSTDSSVVVLNIGGIANISVLRPQQKVLGYDTGPGNMLMDAWCFEQTGHKFDDNGSWARSGKVHQPLLKRLNQEPYLALNAPKSTGRELFNLPWLQQILAEFLLAAEDVQRTLCEYTALTIATQVAHYQCGPAPELLLCGGGARNPLLVERLQAHLAHWRIMPTSDKGVDSDYMEAMAFAWLAQRRLHNLPSNLPEVTGASALASLGVVYFTH</sequence>
<dbReference type="AlphaFoldDB" id="A0AAW4B9U5"/>
<organism evidence="2 3">
    <name type="scientific">Vibrio anguillarum</name>
    <name type="common">Listonella anguillarum</name>
    <dbReference type="NCBI Taxonomy" id="55601"/>
    <lineage>
        <taxon>Bacteria</taxon>
        <taxon>Pseudomonadati</taxon>
        <taxon>Pseudomonadota</taxon>
        <taxon>Gammaproteobacteria</taxon>
        <taxon>Vibrionales</taxon>
        <taxon>Vibrionaceae</taxon>
        <taxon>Vibrio</taxon>
    </lineage>
</organism>
<reference evidence="2" key="1">
    <citation type="journal article" date="2021" name="PeerJ">
        <title>Analysis of 44 Vibrio anguillarum genomes reveals high genetic diversity.</title>
        <authorList>
            <person name="Hansen M.J."/>
            <person name="Dalsgaard I."/>
        </authorList>
    </citation>
    <scope>NUCLEOTIDE SEQUENCE</scope>
    <source>
        <strain evidence="2">850617-1/1</strain>
    </source>
</reference>
<keyword evidence="1 2" id="KW-0808">Transferase</keyword>
<keyword evidence="1" id="KW-0067">ATP-binding</keyword>
<dbReference type="HAMAP" id="MF_01270">
    <property type="entry name" value="AnhMurNAc_kinase"/>
    <property type="match status" value="1"/>
</dbReference>
<comment type="caution">
    <text evidence="2">The sequence shown here is derived from an EMBL/GenBank/DDBJ whole genome shotgun (WGS) entry which is preliminary data.</text>
</comment>
<protein>
    <recommendedName>
        <fullName evidence="1">Anhydro-N-acetylmuramic acid kinase</fullName>
        <ecNumber evidence="1">2.7.1.170</ecNumber>
    </recommendedName>
    <alternativeName>
        <fullName evidence="1">AnhMurNAc kinase</fullName>
    </alternativeName>
</protein>
<dbReference type="EC" id="2.7.1.170" evidence="1"/>
<dbReference type="PANTHER" id="PTHR30605">
    <property type="entry name" value="ANHYDRO-N-ACETYLMURAMIC ACID KINASE"/>
    <property type="match status" value="1"/>
</dbReference>
<dbReference type="NCBIfam" id="NF007139">
    <property type="entry name" value="PRK09585.1-3"/>
    <property type="match status" value="1"/>
</dbReference>
<comment type="function">
    <text evidence="1">Catalyzes the specific phosphorylation of 1,6-anhydro-N-acetylmuramic acid (anhMurNAc) with the simultaneous cleavage of the 1,6-anhydro ring, generating MurNAc-6-P. Is required for the utilization of anhMurNAc either imported from the medium or derived from its own cell wall murein, and thus plays a role in cell wall recycling.</text>
</comment>
<dbReference type="GO" id="GO:0097175">
    <property type="term" value="P:1,6-anhydro-N-acetyl-beta-muramic acid catabolic process"/>
    <property type="evidence" value="ECO:0007669"/>
    <property type="project" value="UniProtKB-UniRule"/>
</dbReference>
<dbReference type="InterPro" id="IPR043129">
    <property type="entry name" value="ATPase_NBD"/>
</dbReference>
<evidence type="ECO:0000313" key="3">
    <source>
        <dbReference type="Proteomes" id="UP000786185"/>
    </source>
</evidence>
<dbReference type="GO" id="GO:0005524">
    <property type="term" value="F:ATP binding"/>
    <property type="evidence" value="ECO:0007669"/>
    <property type="project" value="UniProtKB-UniRule"/>
</dbReference>
<comment type="pathway">
    <text evidence="1">Cell wall biogenesis; peptidoglycan recycling.</text>
</comment>
<gene>
    <name evidence="1" type="primary">anmK</name>
    <name evidence="2" type="ORF">ERJ77_11210</name>
</gene>
<keyword evidence="1" id="KW-0119">Carbohydrate metabolism</keyword>
<feature type="binding site" evidence="1">
    <location>
        <begin position="29"/>
        <end position="36"/>
    </location>
    <ligand>
        <name>ATP</name>
        <dbReference type="ChEBI" id="CHEBI:30616"/>
    </ligand>
</feature>
<dbReference type="NCBIfam" id="NF007148">
    <property type="entry name" value="PRK09585.3-2"/>
    <property type="match status" value="1"/>
</dbReference>
<dbReference type="PANTHER" id="PTHR30605:SF0">
    <property type="entry name" value="ANHYDRO-N-ACETYLMURAMIC ACID KINASE"/>
    <property type="match status" value="1"/>
</dbReference>
<dbReference type="GO" id="GO:0009254">
    <property type="term" value="P:peptidoglycan turnover"/>
    <property type="evidence" value="ECO:0007669"/>
    <property type="project" value="UniProtKB-UniRule"/>
</dbReference>
<dbReference type="Pfam" id="PF03702">
    <property type="entry name" value="AnmK"/>
    <property type="match status" value="1"/>
</dbReference>
<accession>A0AAW4B9U5</accession>
<dbReference type="GO" id="GO:0016301">
    <property type="term" value="F:kinase activity"/>
    <property type="evidence" value="ECO:0007669"/>
    <property type="project" value="UniProtKB-KW"/>
</dbReference>
<dbReference type="Proteomes" id="UP000786185">
    <property type="component" value="Unassembled WGS sequence"/>
</dbReference>
<keyword evidence="1" id="KW-0547">Nucleotide-binding</keyword>
<dbReference type="EMBL" id="SCLC01000007">
    <property type="protein sequence ID" value="MBF4435082.1"/>
    <property type="molecule type" value="Genomic_DNA"/>
</dbReference>
<dbReference type="GO" id="GO:0006040">
    <property type="term" value="P:amino sugar metabolic process"/>
    <property type="evidence" value="ECO:0007669"/>
    <property type="project" value="InterPro"/>
</dbReference>
<dbReference type="GO" id="GO:0016773">
    <property type="term" value="F:phosphotransferase activity, alcohol group as acceptor"/>
    <property type="evidence" value="ECO:0007669"/>
    <property type="project" value="UniProtKB-UniRule"/>
</dbReference>
<dbReference type="InterPro" id="IPR005338">
    <property type="entry name" value="Anhydro_N_Ac-Mur_kinase"/>
</dbReference>
<dbReference type="CDD" id="cd24050">
    <property type="entry name" value="ASKHA_NBD_ANMK"/>
    <property type="match status" value="1"/>
</dbReference>
<comment type="similarity">
    <text evidence="1">Belongs to the anhydro-N-acetylmuramic acid kinase family.</text>
</comment>
<proteinExistence type="inferred from homology"/>